<dbReference type="GO" id="GO:0046872">
    <property type="term" value="F:metal ion binding"/>
    <property type="evidence" value="ECO:0007669"/>
    <property type="project" value="UniProtKB-KW"/>
</dbReference>
<keyword evidence="2" id="KW-0408">Iron</keyword>
<dbReference type="EMBL" id="JACQWF010000390">
    <property type="protein sequence ID" value="MBI4596479.1"/>
    <property type="molecule type" value="Genomic_DNA"/>
</dbReference>
<evidence type="ECO:0000259" key="4">
    <source>
        <dbReference type="PROSITE" id="PS51379"/>
    </source>
</evidence>
<keyword evidence="1" id="KW-0479">Metal-binding</keyword>
<dbReference type="PROSITE" id="PS51379">
    <property type="entry name" value="4FE4S_FER_2"/>
    <property type="match status" value="2"/>
</dbReference>
<evidence type="ECO:0000313" key="5">
    <source>
        <dbReference type="EMBL" id="MBI4596479.1"/>
    </source>
</evidence>
<dbReference type="AlphaFoldDB" id="A0A933GPI3"/>
<gene>
    <name evidence="5" type="ORF">HY730_08910</name>
</gene>
<evidence type="ECO:0000256" key="1">
    <source>
        <dbReference type="ARBA" id="ARBA00022723"/>
    </source>
</evidence>
<dbReference type="Gene3D" id="3.30.70.20">
    <property type="match status" value="1"/>
</dbReference>
<comment type="caution">
    <text evidence="5">The sequence shown here is derived from an EMBL/GenBank/DDBJ whole genome shotgun (WGS) entry which is preliminary data.</text>
</comment>
<accession>A0A933GPI3</accession>
<dbReference type="InterPro" id="IPR017900">
    <property type="entry name" value="4Fe4S_Fe_S_CS"/>
</dbReference>
<dbReference type="PROSITE" id="PS00198">
    <property type="entry name" value="4FE4S_FER_1"/>
    <property type="match status" value="2"/>
</dbReference>
<evidence type="ECO:0000256" key="3">
    <source>
        <dbReference type="ARBA" id="ARBA00023014"/>
    </source>
</evidence>
<reference evidence="5" key="1">
    <citation type="submission" date="2020-07" db="EMBL/GenBank/DDBJ databases">
        <title>Huge and variable diversity of episymbiotic CPR bacteria and DPANN archaea in groundwater ecosystems.</title>
        <authorList>
            <person name="He C.Y."/>
            <person name="Keren R."/>
            <person name="Whittaker M."/>
            <person name="Farag I.F."/>
            <person name="Doudna J."/>
            <person name="Cate J.H.D."/>
            <person name="Banfield J.F."/>
        </authorList>
    </citation>
    <scope>NUCLEOTIDE SEQUENCE</scope>
    <source>
        <strain evidence="5">NC_groundwater_1482_Ag_S-0.65um_47_24</strain>
    </source>
</reference>
<name>A0A933GPI3_UNCTE</name>
<proteinExistence type="predicted"/>
<feature type="domain" description="4Fe-4S ferredoxin-type" evidence="4">
    <location>
        <begin position="308"/>
        <end position="335"/>
    </location>
</feature>
<dbReference type="GO" id="GO:0051536">
    <property type="term" value="F:iron-sulfur cluster binding"/>
    <property type="evidence" value="ECO:0007669"/>
    <property type="project" value="UniProtKB-KW"/>
</dbReference>
<protein>
    <submittedName>
        <fullName evidence="5">4Fe-4S binding protein</fullName>
    </submittedName>
</protein>
<dbReference type="SUPFAM" id="SSF54862">
    <property type="entry name" value="4Fe-4S ferredoxins"/>
    <property type="match status" value="1"/>
</dbReference>
<evidence type="ECO:0000256" key="2">
    <source>
        <dbReference type="ARBA" id="ARBA00023004"/>
    </source>
</evidence>
<dbReference type="Pfam" id="PF12838">
    <property type="entry name" value="Fer4_7"/>
    <property type="match status" value="1"/>
</dbReference>
<keyword evidence="3" id="KW-0411">Iron-sulfur</keyword>
<dbReference type="Proteomes" id="UP000772181">
    <property type="component" value="Unassembled WGS sequence"/>
</dbReference>
<sequence length="372" mass="42463">MSDKSPYSRFIEHMRSWAIGLPESEVLIPLLQTRLTPEESEFLADLPFLPIAIEQLTEQFKTPIVELSARLDPLATRGLLFRHESKDTIRYALNDSVFIFYRSPFWAGRDDDSTQKLATLANQYLHEAMGAEYRSYPTSVLRALPVETGIKDERKVLPYEDVVQILESEDYFCTSTCPCRHRKNLDPNASNCKHETFNCLHFGRLAQYMVRNGMGKEITREETMDILRAAAEAGLVHGIGNLKERSDTICNCCSCCCIFLEPLKNPQVQKSFQPSNYMVEMDTESCKGCGLCVKRCPMGALELVEKLLRLKPDLCIGCGVCAYKCPTQSLGLVHREKEQDFPLNGRDWIYRMGMERGRDPFAADRAKRKFIK</sequence>
<organism evidence="5 6">
    <name type="scientific">Tectimicrobiota bacterium</name>
    <dbReference type="NCBI Taxonomy" id="2528274"/>
    <lineage>
        <taxon>Bacteria</taxon>
        <taxon>Pseudomonadati</taxon>
        <taxon>Nitrospinota/Tectimicrobiota group</taxon>
        <taxon>Candidatus Tectimicrobiota</taxon>
    </lineage>
</organism>
<feature type="domain" description="4Fe-4S ferredoxin-type" evidence="4">
    <location>
        <begin position="277"/>
        <end position="306"/>
    </location>
</feature>
<evidence type="ECO:0000313" key="6">
    <source>
        <dbReference type="Proteomes" id="UP000772181"/>
    </source>
</evidence>
<dbReference type="InterPro" id="IPR017896">
    <property type="entry name" value="4Fe4S_Fe-S-bd"/>
</dbReference>